<reference evidence="1" key="1">
    <citation type="journal article" date="2015" name="Nature">
        <title>Complex archaea that bridge the gap between prokaryotes and eukaryotes.</title>
        <authorList>
            <person name="Spang A."/>
            <person name="Saw J.H."/>
            <person name="Jorgensen S.L."/>
            <person name="Zaremba-Niedzwiedzka K."/>
            <person name="Martijn J."/>
            <person name="Lind A.E."/>
            <person name="van Eijk R."/>
            <person name="Schleper C."/>
            <person name="Guy L."/>
            <person name="Ettema T.J."/>
        </authorList>
    </citation>
    <scope>NUCLEOTIDE SEQUENCE</scope>
</reference>
<gene>
    <name evidence="1" type="ORF">LCGC14_1848070</name>
</gene>
<dbReference type="EMBL" id="LAZR01018525">
    <property type="protein sequence ID" value="KKL96075.1"/>
    <property type="molecule type" value="Genomic_DNA"/>
</dbReference>
<evidence type="ECO:0000313" key="1">
    <source>
        <dbReference type="EMBL" id="KKL96075.1"/>
    </source>
</evidence>
<proteinExistence type="predicted"/>
<sequence length="76" mass="8563">MSANRDENTSLDRCTGDHATERTYRAYDLKPGKDTIAGVAIADFIRPHIKGGWYIPMADGSRRRIKRIDTPVTVGW</sequence>
<dbReference type="AlphaFoldDB" id="A0A0F9IQR6"/>
<protein>
    <submittedName>
        <fullName evidence="1">Uncharacterized protein</fullName>
    </submittedName>
</protein>
<name>A0A0F9IQR6_9ZZZZ</name>
<comment type="caution">
    <text evidence="1">The sequence shown here is derived from an EMBL/GenBank/DDBJ whole genome shotgun (WGS) entry which is preliminary data.</text>
</comment>
<organism evidence="1">
    <name type="scientific">marine sediment metagenome</name>
    <dbReference type="NCBI Taxonomy" id="412755"/>
    <lineage>
        <taxon>unclassified sequences</taxon>
        <taxon>metagenomes</taxon>
        <taxon>ecological metagenomes</taxon>
    </lineage>
</organism>
<accession>A0A0F9IQR6</accession>